<dbReference type="OrthoDB" id="6434791at2759"/>
<evidence type="ECO:0000313" key="2">
    <source>
        <dbReference type="Proteomes" id="UP000821853"/>
    </source>
</evidence>
<gene>
    <name evidence="1" type="ORF">HPB48_008836</name>
</gene>
<reference evidence="1 2" key="1">
    <citation type="journal article" date="2020" name="Cell">
        <title>Large-Scale Comparative Analyses of Tick Genomes Elucidate Their Genetic Diversity and Vector Capacities.</title>
        <authorList>
            <consortium name="Tick Genome and Microbiome Consortium (TIGMIC)"/>
            <person name="Jia N."/>
            <person name="Wang J."/>
            <person name="Shi W."/>
            <person name="Du L."/>
            <person name="Sun Y."/>
            <person name="Zhan W."/>
            <person name="Jiang J.F."/>
            <person name="Wang Q."/>
            <person name="Zhang B."/>
            <person name="Ji P."/>
            <person name="Bell-Sakyi L."/>
            <person name="Cui X.M."/>
            <person name="Yuan T.T."/>
            <person name="Jiang B.G."/>
            <person name="Yang W.F."/>
            <person name="Lam T.T."/>
            <person name="Chang Q.C."/>
            <person name="Ding S.J."/>
            <person name="Wang X.J."/>
            <person name="Zhu J.G."/>
            <person name="Ruan X.D."/>
            <person name="Zhao L."/>
            <person name="Wei J.T."/>
            <person name="Ye R.Z."/>
            <person name="Que T.C."/>
            <person name="Du C.H."/>
            <person name="Zhou Y.H."/>
            <person name="Cheng J.X."/>
            <person name="Dai P.F."/>
            <person name="Guo W.B."/>
            <person name="Han X.H."/>
            <person name="Huang E.J."/>
            <person name="Li L.F."/>
            <person name="Wei W."/>
            <person name="Gao Y.C."/>
            <person name="Liu J.Z."/>
            <person name="Shao H.Z."/>
            <person name="Wang X."/>
            <person name="Wang C.C."/>
            <person name="Yang T.C."/>
            <person name="Huo Q.B."/>
            <person name="Li W."/>
            <person name="Chen H.Y."/>
            <person name="Chen S.E."/>
            <person name="Zhou L.G."/>
            <person name="Ni X.B."/>
            <person name="Tian J.H."/>
            <person name="Sheng Y."/>
            <person name="Liu T."/>
            <person name="Pan Y.S."/>
            <person name="Xia L.Y."/>
            <person name="Li J."/>
            <person name="Zhao F."/>
            <person name="Cao W.C."/>
        </authorList>
    </citation>
    <scope>NUCLEOTIDE SEQUENCE [LARGE SCALE GENOMIC DNA]</scope>
    <source>
        <strain evidence="1">HaeL-2018</strain>
    </source>
</reference>
<keyword evidence="2" id="KW-1185">Reference proteome</keyword>
<dbReference type="Proteomes" id="UP000821853">
    <property type="component" value="Chromosome 9"/>
</dbReference>
<organism evidence="1 2">
    <name type="scientific">Haemaphysalis longicornis</name>
    <name type="common">Bush tick</name>
    <dbReference type="NCBI Taxonomy" id="44386"/>
    <lineage>
        <taxon>Eukaryota</taxon>
        <taxon>Metazoa</taxon>
        <taxon>Ecdysozoa</taxon>
        <taxon>Arthropoda</taxon>
        <taxon>Chelicerata</taxon>
        <taxon>Arachnida</taxon>
        <taxon>Acari</taxon>
        <taxon>Parasitiformes</taxon>
        <taxon>Ixodida</taxon>
        <taxon>Ixodoidea</taxon>
        <taxon>Ixodidae</taxon>
        <taxon>Haemaphysalinae</taxon>
        <taxon>Haemaphysalis</taxon>
    </lineage>
</organism>
<dbReference type="EMBL" id="JABSTR010000011">
    <property type="protein sequence ID" value="KAH9382304.1"/>
    <property type="molecule type" value="Genomic_DNA"/>
</dbReference>
<accession>A0A9J6H5C0</accession>
<dbReference type="AlphaFoldDB" id="A0A9J6H5C0"/>
<sequence>MEVESALILFQRSWELHKLRYTTVVSDGDCRTYLALRDADVYGLIRSSERSASTTCRREWALNYATSQSRGQLALRASVVGGG</sequence>
<proteinExistence type="predicted"/>
<name>A0A9J6H5C0_HAELO</name>
<comment type="caution">
    <text evidence="1">The sequence shown here is derived from an EMBL/GenBank/DDBJ whole genome shotgun (WGS) entry which is preliminary data.</text>
</comment>
<evidence type="ECO:0000313" key="1">
    <source>
        <dbReference type="EMBL" id="KAH9382304.1"/>
    </source>
</evidence>
<dbReference type="VEuPathDB" id="VectorBase:HLOH_045849"/>
<protein>
    <submittedName>
        <fullName evidence="1">Uncharacterized protein</fullName>
    </submittedName>
</protein>